<dbReference type="STRING" id="1095630.A0A2J6SVT2"/>
<keyword evidence="2" id="KW-1185">Reference proteome</keyword>
<accession>A0A2J6SVT2</accession>
<keyword evidence="1" id="KW-0808">Transferase</keyword>
<protein>
    <submittedName>
        <fullName evidence="1">Glycosyltransferase family 32 protein</fullName>
    </submittedName>
</protein>
<dbReference type="AlphaFoldDB" id="A0A2J6SVT2"/>
<dbReference type="GO" id="GO:0016740">
    <property type="term" value="F:transferase activity"/>
    <property type="evidence" value="ECO:0007669"/>
    <property type="project" value="UniProtKB-KW"/>
</dbReference>
<gene>
    <name evidence="1" type="ORF">K444DRAFT_645780</name>
</gene>
<dbReference type="EMBL" id="KZ613856">
    <property type="protein sequence ID" value="PMD54874.1"/>
    <property type="molecule type" value="Genomic_DNA"/>
</dbReference>
<dbReference type="Proteomes" id="UP000235371">
    <property type="component" value="Unassembled WGS sequence"/>
</dbReference>
<dbReference type="GeneID" id="36593199"/>
<evidence type="ECO:0000313" key="1">
    <source>
        <dbReference type="EMBL" id="PMD54874.1"/>
    </source>
</evidence>
<reference evidence="1 2" key="1">
    <citation type="submission" date="2016-04" db="EMBL/GenBank/DDBJ databases">
        <title>A degradative enzymes factory behind the ericoid mycorrhizal symbiosis.</title>
        <authorList>
            <consortium name="DOE Joint Genome Institute"/>
            <person name="Martino E."/>
            <person name="Morin E."/>
            <person name="Grelet G."/>
            <person name="Kuo A."/>
            <person name="Kohler A."/>
            <person name="Daghino S."/>
            <person name="Barry K."/>
            <person name="Choi C."/>
            <person name="Cichocki N."/>
            <person name="Clum A."/>
            <person name="Copeland A."/>
            <person name="Hainaut M."/>
            <person name="Haridas S."/>
            <person name="Labutti K."/>
            <person name="Lindquist E."/>
            <person name="Lipzen A."/>
            <person name="Khouja H.-R."/>
            <person name="Murat C."/>
            <person name="Ohm R."/>
            <person name="Olson A."/>
            <person name="Spatafora J."/>
            <person name="Veneault-Fourrey C."/>
            <person name="Henrissat B."/>
            <person name="Grigoriev I."/>
            <person name="Martin F."/>
            <person name="Perotto S."/>
        </authorList>
    </citation>
    <scope>NUCLEOTIDE SEQUENCE [LARGE SCALE GENOMIC DNA]</scope>
    <source>
        <strain evidence="1 2">E</strain>
    </source>
</reference>
<evidence type="ECO:0000313" key="2">
    <source>
        <dbReference type="Proteomes" id="UP000235371"/>
    </source>
</evidence>
<dbReference type="RefSeq" id="XP_024731778.1">
    <property type="nucleotide sequence ID" value="XM_024885122.1"/>
</dbReference>
<dbReference type="InParanoid" id="A0A2J6SVT2"/>
<proteinExistence type="predicted"/>
<dbReference type="OrthoDB" id="3647at2759"/>
<organism evidence="1 2">
    <name type="scientific">Hyaloscypha bicolor E</name>
    <dbReference type="NCBI Taxonomy" id="1095630"/>
    <lineage>
        <taxon>Eukaryota</taxon>
        <taxon>Fungi</taxon>
        <taxon>Dikarya</taxon>
        <taxon>Ascomycota</taxon>
        <taxon>Pezizomycotina</taxon>
        <taxon>Leotiomycetes</taxon>
        <taxon>Helotiales</taxon>
        <taxon>Hyaloscyphaceae</taxon>
        <taxon>Hyaloscypha</taxon>
        <taxon>Hyaloscypha bicolor</taxon>
    </lineage>
</organism>
<name>A0A2J6SVT2_9HELO</name>
<sequence length="270" mass="30345">MHPSGKSLCAVLAIIFLVLFWLRSPITVTLTIFSFPVMWNLRASSFLISRQLDGFGLALANFSARQVTSLPDYPDLVPPVLIAFLWVIIQPPNKQTGQRRETIVWPAAFVNDRFSLLKGLWDGYKYPIRENHGVVLNKDLDYRRSFGPLRGSNFAAPAAHPVEFSNGFVIASKCHPFLGELVRNLAVYYWRWFGLPYPTAMFSGGFHYALTIRALRKGLHILSGIKENPNLHTLNGDVMAPLFHHLGASLWHSFDAFLIVSVGKPGSRLL</sequence>